<dbReference type="Proteomes" id="UP000241032">
    <property type="component" value="Genome"/>
</dbReference>
<name>A0A2P1JT21_9CAUD</name>
<accession>A0A2P1JT21</accession>
<reference evidence="2" key="1">
    <citation type="submission" date="2018-02" db="EMBL/GenBank/DDBJ databases">
        <authorList>
            <person name="Cohen D.B."/>
            <person name="Kent A.D."/>
        </authorList>
    </citation>
    <scope>NUCLEOTIDE SEQUENCE [LARGE SCALE GENOMIC DNA]</scope>
</reference>
<proteinExistence type="predicted"/>
<organism evidence="1 2">
    <name type="scientific">Streptomyces phage Nesbitt</name>
    <dbReference type="NCBI Taxonomy" id="2108133"/>
    <lineage>
        <taxon>Viruses</taxon>
        <taxon>Duplodnaviria</taxon>
        <taxon>Heunggongvirae</taxon>
        <taxon>Uroviricota</taxon>
        <taxon>Caudoviricetes</taxon>
        <taxon>Abbeymikolonvirus</taxon>
        <taxon>Abbeymikolonvirus abbeymikolon</taxon>
    </lineage>
</organism>
<gene>
    <name evidence="1" type="primary">38</name>
    <name evidence="1" type="ORF">PBI_NESBITT_38</name>
</gene>
<evidence type="ECO:0000313" key="2">
    <source>
        <dbReference type="Proteomes" id="UP000241032"/>
    </source>
</evidence>
<evidence type="ECO:0000313" key="1">
    <source>
        <dbReference type="EMBL" id="AVO22295.1"/>
    </source>
</evidence>
<dbReference type="EMBL" id="MH001457">
    <property type="protein sequence ID" value="AVO22295.1"/>
    <property type="molecule type" value="Genomic_DNA"/>
</dbReference>
<sequence>MRTSAEERFQVRAYRKRTRHPVCLYLTLEEARMAIAGLEDATSEDWATDPETLRRILERLRGVSGGEPQ</sequence>
<protein>
    <submittedName>
        <fullName evidence="1">Uncharacterized protein</fullName>
    </submittedName>
</protein>